<dbReference type="InterPro" id="IPR005024">
    <property type="entry name" value="Snf7_fam"/>
</dbReference>
<comment type="similarity">
    <text evidence="2">Belongs to the peptidase S10 family.</text>
</comment>
<dbReference type="InterPro" id="IPR001563">
    <property type="entry name" value="Peptidase_S10"/>
</dbReference>
<dbReference type="SUPFAM" id="SSF53474">
    <property type="entry name" value="alpha/beta-Hydrolases"/>
    <property type="match status" value="1"/>
</dbReference>
<feature type="coiled-coil region" evidence="4">
    <location>
        <begin position="18"/>
        <end position="59"/>
    </location>
</feature>
<dbReference type="Pfam" id="PF00450">
    <property type="entry name" value="Peptidase_S10"/>
    <property type="match status" value="1"/>
</dbReference>
<feature type="region of interest" description="Disordered" evidence="5">
    <location>
        <begin position="693"/>
        <end position="718"/>
    </location>
</feature>
<comment type="caution">
    <text evidence="6">The sequence shown here is derived from an EMBL/GenBank/DDBJ whole genome shotgun (WGS) entry which is preliminary data.</text>
</comment>
<dbReference type="InterPro" id="IPR029058">
    <property type="entry name" value="AB_hydrolase_fold"/>
</dbReference>
<evidence type="ECO:0000256" key="3">
    <source>
        <dbReference type="ARBA" id="ARBA00022525"/>
    </source>
</evidence>
<dbReference type="EMBL" id="JADBGQ010000010">
    <property type="protein sequence ID" value="KAG5376423.1"/>
    <property type="molecule type" value="Genomic_DNA"/>
</dbReference>
<feature type="compositionally biased region" description="Acidic residues" evidence="5">
    <location>
        <begin position="206"/>
        <end position="216"/>
    </location>
</feature>
<evidence type="ECO:0000256" key="1">
    <source>
        <dbReference type="ARBA" id="ARBA00004613"/>
    </source>
</evidence>
<evidence type="ECO:0000256" key="4">
    <source>
        <dbReference type="SAM" id="Coils"/>
    </source>
</evidence>
<evidence type="ECO:0000256" key="5">
    <source>
        <dbReference type="SAM" id="MobiDB-lite"/>
    </source>
</evidence>
<evidence type="ECO:0000256" key="2">
    <source>
        <dbReference type="ARBA" id="ARBA00009431"/>
    </source>
</evidence>
<dbReference type="PROSITE" id="PS00131">
    <property type="entry name" value="CARBOXYPEPT_SER_SER"/>
    <property type="match status" value="1"/>
</dbReference>
<dbReference type="Pfam" id="PF03357">
    <property type="entry name" value="Snf7"/>
    <property type="match status" value="1"/>
</dbReference>
<keyword evidence="4" id="KW-0175">Coiled coil</keyword>
<evidence type="ECO:0000313" key="7">
    <source>
        <dbReference type="Proteomes" id="UP000823674"/>
    </source>
</evidence>
<keyword evidence="7" id="KW-1185">Reference proteome</keyword>
<dbReference type="PANTHER" id="PTHR10476">
    <property type="entry name" value="CHARGED MULTIVESICULAR BODY PROTEIN"/>
    <property type="match status" value="1"/>
</dbReference>
<dbReference type="Gene3D" id="6.10.140.1230">
    <property type="match status" value="1"/>
</dbReference>
<dbReference type="Proteomes" id="UP000823674">
    <property type="component" value="Chromosome A10"/>
</dbReference>
<evidence type="ECO:0000313" key="6">
    <source>
        <dbReference type="EMBL" id="KAG5376423.1"/>
    </source>
</evidence>
<comment type="subcellular location">
    <subcellularLocation>
        <location evidence="1">Secreted</location>
    </subcellularLocation>
</comment>
<organism evidence="6 7">
    <name type="scientific">Brassica rapa subsp. trilocularis</name>
    <dbReference type="NCBI Taxonomy" id="1813537"/>
    <lineage>
        <taxon>Eukaryota</taxon>
        <taxon>Viridiplantae</taxon>
        <taxon>Streptophyta</taxon>
        <taxon>Embryophyta</taxon>
        <taxon>Tracheophyta</taxon>
        <taxon>Spermatophyta</taxon>
        <taxon>Magnoliopsida</taxon>
        <taxon>eudicotyledons</taxon>
        <taxon>Gunneridae</taxon>
        <taxon>Pentapetalae</taxon>
        <taxon>rosids</taxon>
        <taxon>malvids</taxon>
        <taxon>Brassicales</taxon>
        <taxon>Brassicaceae</taxon>
        <taxon>Brassiceae</taxon>
        <taxon>Brassica</taxon>
    </lineage>
</organism>
<protein>
    <recommendedName>
        <fullName evidence="8">Carboxypeptidase</fullName>
    </recommendedName>
</protein>
<feature type="region of interest" description="Disordered" evidence="5">
    <location>
        <begin position="196"/>
        <end position="216"/>
    </location>
</feature>
<dbReference type="Gene3D" id="3.40.50.1820">
    <property type="entry name" value="alpha/beta hydrolase"/>
    <property type="match status" value="1"/>
</dbReference>
<dbReference type="PRINTS" id="PR00724">
    <property type="entry name" value="CRBOXYPTASEC"/>
</dbReference>
<gene>
    <name evidence="6" type="primary">A10p024360.1_BraROA</name>
    <name evidence="6" type="ORF">IGI04_041019</name>
</gene>
<evidence type="ECO:0008006" key="8">
    <source>
        <dbReference type="Google" id="ProtNLM"/>
    </source>
</evidence>
<reference evidence="6 7" key="1">
    <citation type="submission" date="2021-03" db="EMBL/GenBank/DDBJ databases">
        <authorList>
            <person name="King G.J."/>
            <person name="Bancroft I."/>
            <person name="Baten A."/>
            <person name="Bloomfield J."/>
            <person name="Borpatragohain P."/>
            <person name="He Z."/>
            <person name="Irish N."/>
            <person name="Irwin J."/>
            <person name="Liu K."/>
            <person name="Mauleon R.P."/>
            <person name="Moore J."/>
            <person name="Morris R."/>
            <person name="Ostergaard L."/>
            <person name="Wang B."/>
            <person name="Wells R."/>
        </authorList>
    </citation>
    <scope>NUCLEOTIDE SEQUENCE [LARGE SCALE GENOMIC DNA]</scope>
    <source>
        <strain evidence="6">R-o-18</strain>
        <tissue evidence="6">Leaf</tissue>
    </source>
</reference>
<proteinExistence type="inferred from homology"/>
<accession>A0ABQ7KTM6</accession>
<name>A0ABQ7KTM6_BRACM</name>
<feature type="compositionally biased region" description="Acidic residues" evidence="5">
    <location>
        <begin position="706"/>
        <end position="718"/>
    </location>
</feature>
<keyword evidence="3" id="KW-0964">Secreted</keyword>
<sequence length="730" mass="81395">MERVMKIIKPKPDPKQLLRDWQRKLRQESRNIERQIRDIQKEERNVQKAIKEAAKRNDMVSAKALAKEIVSSRRTVNRLYENKAQMNSISMHLGESVAVARTVGHLSKSAEVMKLVNNLMKAPQMAATMQEFSKEMTKAGVIEEFVNDAIDNALDSEDMEEEIDEEVDQVLTAIAGETAAELPEAVRKERIKVPAQKASTSREEEAVAEGDDDEEELEEIRARLAKLRFDRSTSSSSGAPGCLPATAVEACWSHFELGHHAGYYSLPNAKSSRLFYFFFESRNNITDPVVIWLSGGPGCSSSFGLLAENGPFTLNEDLSLSRNEYSWNQVSNIIYVDQPVGTGFSSVSDTDVLRHDETGVSNDLYNFLQVFFKEHPQLVRNDFYITGESYAGHYIPALASRIHTGNKNNEGIPIKLKGIAIGNGLTNPEIQYGAYGDYALEMKLISQSDHESLNQVYVDCQGSIRECNIDGGLACASAYHVCFQILDYIKSENKDMNPYDARKKCGELMCDVNSNLEKFLNQENVRKALGVGDNVFVSCNATVYVAMIEDWMINLEVKIPTLIEDGISLLVYAGEYDLMNWSGQKEFGAAKTVPFMVDGKEAGVMKNHGPLIFLKPKASLQMLRTWMQGKLANQTGAIAGVIEEFVNDAIDNALDSEDMEDEIDEEVDQVLTAIAGETAAELPEAVRKERIKVPAQKASTSREEEAIAEGDDDEEEELEEIRARLAKVRS</sequence>
<dbReference type="InterPro" id="IPR018202">
    <property type="entry name" value="Ser_caboxypep_ser_AS"/>
</dbReference>